<gene>
    <name evidence="1" type="ORF">ACOLOM_LOCUS11180</name>
</gene>
<evidence type="ECO:0000313" key="1">
    <source>
        <dbReference type="EMBL" id="CAG8722041.1"/>
    </source>
</evidence>
<sequence length="336" mass="37090">SDIEIEIDLTDKLQGVFYSELKVEIPRLFELFHLDYRGGVTKSNKLTALKAECDSEIKARIPRIVELIGTTRGVTGSVAARTIKYLANQGKFLTEIKAGIPRIVESVTETTNHTREARELMDHLIKQARIPHIIELLASTPNPVGSNALDVIGDLSTQAAFHGEIRAGIPTIVKLLVDSKWGPSPVVVAIAGFHSEIKVGIPRILEIFSDLPYWAQYSAITAIASKAEFHMSIKVHIPKILDLFVRMDPWDQREAAKAISNLATQVKFEAKDAIIKVVELLADGSQDVRNTAIKALGNFAIQEGFRHDIQSIVPHIMERLLNRAADTRGAALEAIQ</sequence>
<dbReference type="Proteomes" id="UP000789525">
    <property type="component" value="Unassembled WGS sequence"/>
</dbReference>
<organism evidence="1 2">
    <name type="scientific">Acaulospora colombiana</name>
    <dbReference type="NCBI Taxonomy" id="27376"/>
    <lineage>
        <taxon>Eukaryota</taxon>
        <taxon>Fungi</taxon>
        <taxon>Fungi incertae sedis</taxon>
        <taxon>Mucoromycota</taxon>
        <taxon>Glomeromycotina</taxon>
        <taxon>Glomeromycetes</taxon>
        <taxon>Diversisporales</taxon>
        <taxon>Acaulosporaceae</taxon>
        <taxon>Acaulospora</taxon>
    </lineage>
</organism>
<accession>A0ACA9PT54</accession>
<feature type="non-terminal residue" evidence="1">
    <location>
        <position position="336"/>
    </location>
</feature>
<keyword evidence="2" id="KW-1185">Reference proteome</keyword>
<feature type="non-terminal residue" evidence="1">
    <location>
        <position position="1"/>
    </location>
</feature>
<comment type="caution">
    <text evidence="1">The sequence shown here is derived from an EMBL/GenBank/DDBJ whole genome shotgun (WGS) entry which is preliminary data.</text>
</comment>
<dbReference type="EMBL" id="CAJVPT010039145">
    <property type="protein sequence ID" value="CAG8722041.1"/>
    <property type="molecule type" value="Genomic_DNA"/>
</dbReference>
<protein>
    <submittedName>
        <fullName evidence="1">7307_t:CDS:1</fullName>
    </submittedName>
</protein>
<reference evidence="1" key="1">
    <citation type="submission" date="2021-06" db="EMBL/GenBank/DDBJ databases">
        <authorList>
            <person name="Kallberg Y."/>
            <person name="Tangrot J."/>
            <person name="Rosling A."/>
        </authorList>
    </citation>
    <scope>NUCLEOTIDE SEQUENCE</scope>
    <source>
        <strain evidence="1">CL356</strain>
    </source>
</reference>
<evidence type="ECO:0000313" key="2">
    <source>
        <dbReference type="Proteomes" id="UP000789525"/>
    </source>
</evidence>
<name>A0ACA9PT54_9GLOM</name>
<proteinExistence type="predicted"/>